<dbReference type="GO" id="GO:0005576">
    <property type="term" value="C:extracellular region"/>
    <property type="evidence" value="ECO:0007669"/>
    <property type="project" value="TreeGrafter"/>
</dbReference>
<dbReference type="GO" id="GO:0030288">
    <property type="term" value="C:outer membrane-bounded periplasmic space"/>
    <property type="evidence" value="ECO:0007669"/>
    <property type="project" value="TreeGrafter"/>
</dbReference>
<dbReference type="AlphaFoldDB" id="A0A9D8KJF7"/>
<dbReference type="PROSITE" id="PS01039">
    <property type="entry name" value="SBP_BACTERIAL_3"/>
    <property type="match status" value="1"/>
</dbReference>
<protein>
    <submittedName>
        <fullName evidence="8">ABC transporter substrate-binding protein</fullName>
    </submittedName>
</protein>
<dbReference type="InterPro" id="IPR001638">
    <property type="entry name" value="Solute-binding_3/MltF_N"/>
</dbReference>
<evidence type="ECO:0000256" key="1">
    <source>
        <dbReference type="ARBA" id="ARBA00010333"/>
    </source>
</evidence>
<evidence type="ECO:0000256" key="4">
    <source>
        <dbReference type="RuleBase" id="RU003744"/>
    </source>
</evidence>
<evidence type="ECO:0000256" key="2">
    <source>
        <dbReference type="ARBA" id="ARBA00022448"/>
    </source>
</evidence>
<keyword evidence="2" id="KW-0813">Transport</keyword>
<reference evidence="8" key="2">
    <citation type="submission" date="2021-01" db="EMBL/GenBank/DDBJ databases">
        <authorList>
            <person name="Hahn C.R."/>
            <person name="Youssef N.H."/>
            <person name="Elshahed M."/>
        </authorList>
    </citation>
    <scope>NUCLEOTIDE SEQUENCE</scope>
    <source>
        <strain evidence="8">Zod_Metabat.24</strain>
    </source>
</reference>
<dbReference type="GO" id="GO:0006865">
    <property type="term" value="P:amino acid transport"/>
    <property type="evidence" value="ECO:0007669"/>
    <property type="project" value="TreeGrafter"/>
</dbReference>
<evidence type="ECO:0000259" key="7">
    <source>
        <dbReference type="SMART" id="SM00079"/>
    </source>
</evidence>
<name>A0A9D8KJF7_9DELT</name>
<dbReference type="Gene3D" id="3.40.190.10">
    <property type="entry name" value="Periplasmic binding protein-like II"/>
    <property type="match status" value="2"/>
</dbReference>
<comment type="similarity">
    <text evidence="1 4">Belongs to the bacterial solute-binding protein 3 family.</text>
</comment>
<comment type="caution">
    <text evidence="8">The sequence shown here is derived from an EMBL/GenBank/DDBJ whole genome shotgun (WGS) entry which is preliminary data.</text>
</comment>
<dbReference type="EMBL" id="JAFGIX010000086">
    <property type="protein sequence ID" value="MBN1574695.1"/>
    <property type="molecule type" value="Genomic_DNA"/>
</dbReference>
<evidence type="ECO:0000256" key="3">
    <source>
        <dbReference type="ARBA" id="ARBA00022729"/>
    </source>
</evidence>
<feature type="chain" id="PRO_5039239727" evidence="5">
    <location>
        <begin position="20"/>
        <end position="288"/>
    </location>
</feature>
<dbReference type="Proteomes" id="UP000809273">
    <property type="component" value="Unassembled WGS sequence"/>
</dbReference>
<evidence type="ECO:0000313" key="8">
    <source>
        <dbReference type="EMBL" id="MBN1574695.1"/>
    </source>
</evidence>
<dbReference type="PANTHER" id="PTHR30085:SF6">
    <property type="entry name" value="ABC TRANSPORTER GLUTAMINE-BINDING PROTEIN GLNH"/>
    <property type="match status" value="1"/>
</dbReference>
<dbReference type="PROSITE" id="PS51257">
    <property type="entry name" value="PROKAR_LIPOPROTEIN"/>
    <property type="match status" value="1"/>
</dbReference>
<dbReference type="GO" id="GO:0015276">
    <property type="term" value="F:ligand-gated monoatomic ion channel activity"/>
    <property type="evidence" value="ECO:0007669"/>
    <property type="project" value="InterPro"/>
</dbReference>
<dbReference type="SMART" id="SM00062">
    <property type="entry name" value="PBPb"/>
    <property type="match status" value="1"/>
</dbReference>
<sequence>MKKFFVIVLALSVMGVFCACEKAPAPETAGDTGGAAAPAVSTLDKIKDAGKLVAGVKDSVVPFGYVDEKKRELVGFDVDICRHIAKKLKVDIEFKAVTSANRIQMLTDGEVDILAATMTHKIERDEVIDFSITYFMDGQRLLVAKDSTIESVADLAGKKVGSVKGSTSEKNVKEAQPKCEVISFEGYPEAFLALKQGKVEAVTTDSVILVGLKGSDEHPENWKIVGEFFSSEPYGLGVPENDSEWRDFVNFTLMEMWVEGEWQKIYDKWLGPDTNYYMPLSWRMELWP</sequence>
<accession>A0A9D8KJF7</accession>
<evidence type="ECO:0000259" key="6">
    <source>
        <dbReference type="SMART" id="SM00062"/>
    </source>
</evidence>
<evidence type="ECO:0000256" key="5">
    <source>
        <dbReference type="SAM" id="SignalP"/>
    </source>
</evidence>
<dbReference type="SUPFAM" id="SSF53850">
    <property type="entry name" value="Periplasmic binding protein-like II"/>
    <property type="match status" value="1"/>
</dbReference>
<feature type="domain" description="Solute-binding protein family 3/N-terminal" evidence="6">
    <location>
        <begin position="51"/>
        <end position="273"/>
    </location>
</feature>
<dbReference type="Pfam" id="PF00497">
    <property type="entry name" value="SBP_bac_3"/>
    <property type="match status" value="1"/>
</dbReference>
<dbReference type="PANTHER" id="PTHR30085">
    <property type="entry name" value="AMINO ACID ABC TRANSPORTER PERMEASE"/>
    <property type="match status" value="1"/>
</dbReference>
<dbReference type="CDD" id="cd13689">
    <property type="entry name" value="PBP2_BsGlnH"/>
    <property type="match status" value="1"/>
</dbReference>
<reference evidence="8" key="1">
    <citation type="journal article" date="2021" name="Environ. Microbiol.">
        <title>Genomic characterization of three novel Desulfobacterota classes expand the metabolic and phylogenetic diversity of the phylum.</title>
        <authorList>
            <person name="Murphy C.L."/>
            <person name="Biggerstaff J."/>
            <person name="Eichhorn A."/>
            <person name="Ewing E."/>
            <person name="Shahan R."/>
            <person name="Soriano D."/>
            <person name="Stewart S."/>
            <person name="VanMol K."/>
            <person name="Walker R."/>
            <person name="Walters P."/>
            <person name="Elshahed M.S."/>
            <person name="Youssef N.H."/>
        </authorList>
    </citation>
    <scope>NUCLEOTIDE SEQUENCE</scope>
    <source>
        <strain evidence="8">Zod_Metabat.24</strain>
    </source>
</reference>
<dbReference type="InterPro" id="IPR018313">
    <property type="entry name" value="SBP_3_CS"/>
</dbReference>
<dbReference type="GO" id="GO:0016020">
    <property type="term" value="C:membrane"/>
    <property type="evidence" value="ECO:0007669"/>
    <property type="project" value="InterPro"/>
</dbReference>
<organism evidence="8 9">
    <name type="scientific">Candidatus Zymogenus saltonus</name>
    <dbReference type="NCBI Taxonomy" id="2844893"/>
    <lineage>
        <taxon>Bacteria</taxon>
        <taxon>Deltaproteobacteria</taxon>
        <taxon>Candidatus Zymogenia</taxon>
        <taxon>Candidatus Zymogeniales</taxon>
        <taxon>Candidatus Zymogenaceae</taxon>
        <taxon>Candidatus Zymogenus</taxon>
    </lineage>
</organism>
<feature type="domain" description="Ionotropic glutamate receptor C-terminal" evidence="7">
    <location>
        <begin position="58"/>
        <end position="272"/>
    </location>
</feature>
<dbReference type="InterPro" id="IPR001320">
    <property type="entry name" value="Iontro_rcpt_C"/>
</dbReference>
<proteinExistence type="inferred from homology"/>
<dbReference type="SMART" id="SM00079">
    <property type="entry name" value="PBPe"/>
    <property type="match status" value="1"/>
</dbReference>
<dbReference type="InterPro" id="IPR051455">
    <property type="entry name" value="Bact_solute-bind_prot3"/>
</dbReference>
<gene>
    <name evidence="8" type="ORF">JW984_15970</name>
</gene>
<evidence type="ECO:0000313" key="9">
    <source>
        <dbReference type="Proteomes" id="UP000809273"/>
    </source>
</evidence>
<keyword evidence="3 5" id="KW-0732">Signal</keyword>
<feature type="signal peptide" evidence="5">
    <location>
        <begin position="1"/>
        <end position="19"/>
    </location>
</feature>